<dbReference type="SUPFAM" id="SSF52200">
    <property type="entry name" value="Toll/Interleukin receptor TIR domain"/>
    <property type="match status" value="1"/>
</dbReference>
<feature type="domain" description="TIR" evidence="3">
    <location>
        <begin position="64"/>
        <end position="233"/>
    </location>
</feature>
<dbReference type="InterPro" id="IPR044974">
    <property type="entry name" value="Disease_R_plants"/>
</dbReference>
<dbReference type="Pfam" id="PF00931">
    <property type="entry name" value="NB-ARC"/>
    <property type="match status" value="1"/>
</dbReference>
<evidence type="ECO:0000256" key="1">
    <source>
        <dbReference type="ARBA" id="ARBA00023027"/>
    </source>
</evidence>
<dbReference type="Proteomes" id="UP001154282">
    <property type="component" value="Unassembled WGS sequence"/>
</dbReference>
<accession>A0AAV0LYW8</accession>
<keyword evidence="1" id="KW-0520">NAD</keyword>
<dbReference type="SMART" id="SM00255">
    <property type="entry name" value="TIR"/>
    <property type="match status" value="1"/>
</dbReference>
<evidence type="ECO:0000313" key="5">
    <source>
        <dbReference type="Proteomes" id="UP001154282"/>
    </source>
</evidence>
<gene>
    <name evidence="4" type="ORF">LITE_LOCUS26114</name>
</gene>
<proteinExistence type="predicted"/>
<feature type="region of interest" description="Disordered" evidence="2">
    <location>
        <begin position="39"/>
        <end position="58"/>
    </location>
</feature>
<evidence type="ECO:0000313" key="4">
    <source>
        <dbReference type="EMBL" id="CAI0439355.1"/>
    </source>
</evidence>
<dbReference type="PANTHER" id="PTHR11017">
    <property type="entry name" value="LEUCINE-RICH REPEAT-CONTAINING PROTEIN"/>
    <property type="match status" value="1"/>
</dbReference>
<dbReference type="InterPro" id="IPR042197">
    <property type="entry name" value="Apaf_helical"/>
</dbReference>
<dbReference type="GO" id="GO:0006952">
    <property type="term" value="P:defense response"/>
    <property type="evidence" value="ECO:0007669"/>
    <property type="project" value="InterPro"/>
</dbReference>
<dbReference type="Gene3D" id="3.40.50.10140">
    <property type="entry name" value="Toll/interleukin-1 receptor homology (TIR) domain"/>
    <property type="match status" value="1"/>
</dbReference>
<dbReference type="InterPro" id="IPR000157">
    <property type="entry name" value="TIR_dom"/>
</dbReference>
<dbReference type="Gene3D" id="3.40.50.300">
    <property type="entry name" value="P-loop containing nucleotide triphosphate hydrolases"/>
    <property type="match status" value="1"/>
</dbReference>
<dbReference type="SUPFAM" id="SSF52540">
    <property type="entry name" value="P-loop containing nucleoside triphosphate hydrolases"/>
    <property type="match status" value="1"/>
</dbReference>
<dbReference type="Pfam" id="PF01582">
    <property type="entry name" value="TIR"/>
    <property type="match status" value="1"/>
</dbReference>
<dbReference type="Gene3D" id="1.10.8.430">
    <property type="entry name" value="Helical domain of apoptotic protease-activating factors"/>
    <property type="match status" value="1"/>
</dbReference>
<evidence type="ECO:0000256" key="2">
    <source>
        <dbReference type="SAM" id="MobiDB-lite"/>
    </source>
</evidence>
<dbReference type="FunFam" id="3.40.50.10140:FF:000007">
    <property type="entry name" value="Disease resistance protein (TIR-NBS-LRR class)"/>
    <property type="match status" value="1"/>
</dbReference>
<dbReference type="PROSITE" id="PS50104">
    <property type="entry name" value="TIR"/>
    <property type="match status" value="1"/>
</dbReference>
<dbReference type="GO" id="GO:0043531">
    <property type="term" value="F:ADP binding"/>
    <property type="evidence" value="ECO:0007669"/>
    <property type="project" value="InterPro"/>
</dbReference>
<sequence>MEEIWWVLVATAAAALLIPLIVFCKPLLFAKKIAESPEPEEEEEVSQSVELSTPSDSPSQLPVGAYEVFLSFRGPDTRLTFTDFLYTYLVQAKIRTFRDDDELRKGETIGPELTKAIEESKIGIPIFSPDYASSKWCLQELAQMVDCKRKKGQVILPIFYYVEPTDVRHQRGSYKQAFEQHSKRFDKKTVDEWKDALEEVGALKGWVVKDSTWQGATIENLFSAVWSALRREYVLVTDNLVGIEHHVEEMIKLLDLDSEEVKIVGIHGLCGIGKTTIAKAVHNKLFEQFDHCCFLEDVRETLQEHGGIVKLQNTLISSILKMDANVDNASQGINMMRNRVCKYKLLIILDDVDTKFKFDNILGKRDWFSPGSRIIITTRDRKVLNLLKVNDRYEPPAMNPEHALQLFSKHAFGKDAPPEDYAELSSAIVSTAAGVPLALNNVGSYLCGEDREVWEETLTRLKEKASENCNMIS</sequence>
<dbReference type="PANTHER" id="PTHR11017:SF570">
    <property type="entry name" value="DISEASE RESISTANCE PROTEIN (TIR-NBS CLASS)-RELATED"/>
    <property type="match status" value="1"/>
</dbReference>
<dbReference type="AlphaFoldDB" id="A0AAV0LYW8"/>
<protein>
    <recommendedName>
        <fullName evidence="3">TIR domain-containing protein</fullName>
    </recommendedName>
</protein>
<reference evidence="4" key="1">
    <citation type="submission" date="2022-08" db="EMBL/GenBank/DDBJ databases">
        <authorList>
            <person name="Gutierrez-Valencia J."/>
        </authorList>
    </citation>
    <scope>NUCLEOTIDE SEQUENCE</scope>
</reference>
<comment type="caution">
    <text evidence="4">The sequence shown here is derived from an EMBL/GenBank/DDBJ whole genome shotgun (WGS) entry which is preliminary data.</text>
</comment>
<organism evidence="4 5">
    <name type="scientific">Linum tenue</name>
    <dbReference type="NCBI Taxonomy" id="586396"/>
    <lineage>
        <taxon>Eukaryota</taxon>
        <taxon>Viridiplantae</taxon>
        <taxon>Streptophyta</taxon>
        <taxon>Embryophyta</taxon>
        <taxon>Tracheophyta</taxon>
        <taxon>Spermatophyta</taxon>
        <taxon>Magnoliopsida</taxon>
        <taxon>eudicotyledons</taxon>
        <taxon>Gunneridae</taxon>
        <taxon>Pentapetalae</taxon>
        <taxon>rosids</taxon>
        <taxon>fabids</taxon>
        <taxon>Malpighiales</taxon>
        <taxon>Linaceae</taxon>
        <taxon>Linum</taxon>
    </lineage>
</organism>
<dbReference type="InterPro" id="IPR035897">
    <property type="entry name" value="Toll_tir_struct_dom_sf"/>
</dbReference>
<keyword evidence="5" id="KW-1185">Reference proteome</keyword>
<evidence type="ECO:0000259" key="3">
    <source>
        <dbReference type="PROSITE" id="PS50104"/>
    </source>
</evidence>
<dbReference type="InterPro" id="IPR002182">
    <property type="entry name" value="NB-ARC"/>
</dbReference>
<name>A0AAV0LYW8_9ROSI</name>
<dbReference type="EMBL" id="CAMGYJ010000006">
    <property type="protein sequence ID" value="CAI0439355.1"/>
    <property type="molecule type" value="Genomic_DNA"/>
</dbReference>
<dbReference type="GO" id="GO:0007165">
    <property type="term" value="P:signal transduction"/>
    <property type="evidence" value="ECO:0007669"/>
    <property type="project" value="InterPro"/>
</dbReference>
<dbReference type="InterPro" id="IPR027417">
    <property type="entry name" value="P-loop_NTPase"/>
</dbReference>
<dbReference type="PRINTS" id="PR00364">
    <property type="entry name" value="DISEASERSIST"/>
</dbReference>